<organism evidence="1 2">
    <name type="scientific">Sorangium atrum</name>
    <dbReference type="NCBI Taxonomy" id="2995308"/>
    <lineage>
        <taxon>Bacteria</taxon>
        <taxon>Pseudomonadati</taxon>
        <taxon>Myxococcota</taxon>
        <taxon>Polyangia</taxon>
        <taxon>Polyangiales</taxon>
        <taxon>Polyangiaceae</taxon>
        <taxon>Sorangium</taxon>
    </lineage>
</organism>
<evidence type="ECO:0000313" key="1">
    <source>
        <dbReference type="EMBL" id="MDC0685393.1"/>
    </source>
</evidence>
<evidence type="ECO:0000313" key="2">
    <source>
        <dbReference type="Proteomes" id="UP001217485"/>
    </source>
</evidence>
<dbReference type="RefSeq" id="WP_272103652.1">
    <property type="nucleotide sequence ID" value="NZ_JAQNDK010000006.1"/>
</dbReference>
<reference evidence="1 2" key="1">
    <citation type="submission" date="2023-01" db="EMBL/GenBank/DDBJ databases">
        <title>Minimal conservation of predation-associated metabolite biosynthetic gene clusters underscores biosynthetic potential of Myxococcota including descriptions for ten novel species: Archangium lansinium sp. nov., Myxococcus landrumus sp. nov., Nannocystis bai.</title>
        <authorList>
            <person name="Ahearne A."/>
            <person name="Stevens C."/>
            <person name="Dowd S."/>
        </authorList>
    </citation>
    <scope>NUCLEOTIDE SEQUENCE [LARGE SCALE GENOMIC DNA]</scope>
    <source>
        <strain evidence="1 2">WIWO2</strain>
    </source>
</reference>
<accession>A0ABT5CG29</accession>
<dbReference type="Proteomes" id="UP001217485">
    <property type="component" value="Unassembled WGS sequence"/>
</dbReference>
<proteinExistence type="predicted"/>
<sequence length="113" mass="12528">MLDIPRESRTGTIEGKAPDFLSVSSGHKLILSEAKGGTINAREVRAQLSNAMAALRDKWGLAGDVQRVELIMEQGAKFDPKKFTVKDGYLFDSDARKNVTLEGFNEFIMVIRL</sequence>
<name>A0ABT5CG29_9BACT</name>
<keyword evidence="2" id="KW-1185">Reference proteome</keyword>
<dbReference type="EMBL" id="JAQNDK010000006">
    <property type="protein sequence ID" value="MDC0685393.1"/>
    <property type="molecule type" value="Genomic_DNA"/>
</dbReference>
<comment type="caution">
    <text evidence="1">The sequence shown here is derived from an EMBL/GenBank/DDBJ whole genome shotgun (WGS) entry which is preliminary data.</text>
</comment>
<protein>
    <submittedName>
        <fullName evidence="1">Uncharacterized protein</fullName>
    </submittedName>
</protein>
<gene>
    <name evidence="1" type="ORF">POL72_47240</name>
</gene>